<gene>
    <name evidence="14" type="ORF">PPYR_02871</name>
</gene>
<evidence type="ECO:0000313" key="14">
    <source>
        <dbReference type="EMBL" id="KAB0791071.1"/>
    </source>
</evidence>
<dbReference type="Proteomes" id="UP000327044">
    <property type="component" value="Unassembled WGS sequence"/>
</dbReference>
<evidence type="ECO:0000256" key="7">
    <source>
        <dbReference type="ARBA" id="ARBA00022824"/>
    </source>
</evidence>
<feature type="transmembrane region" description="Helical" evidence="11">
    <location>
        <begin position="236"/>
        <end position="253"/>
    </location>
</feature>
<keyword evidence="15" id="KW-1185">Reference proteome</keyword>
<evidence type="ECO:0000256" key="9">
    <source>
        <dbReference type="ARBA" id="ARBA00023136"/>
    </source>
</evidence>
<keyword evidence="5" id="KW-0808">Transferase</keyword>
<dbReference type="GO" id="GO:0005789">
    <property type="term" value="C:endoplasmic reticulum membrane"/>
    <property type="evidence" value="ECO:0007669"/>
    <property type="project" value="UniProtKB-SubCell"/>
</dbReference>
<keyword evidence="12" id="KW-0732">Signal</keyword>
<name>A0A1Y1KSL0_PHOPY</name>
<keyword evidence="3" id="KW-0337">GPI-anchor biosynthesis</keyword>
<evidence type="ECO:0000256" key="8">
    <source>
        <dbReference type="ARBA" id="ARBA00022989"/>
    </source>
</evidence>
<keyword evidence="7 11" id="KW-0256">Endoplasmic reticulum</keyword>
<evidence type="ECO:0000256" key="4">
    <source>
        <dbReference type="ARBA" id="ARBA00022676"/>
    </source>
</evidence>
<keyword evidence="8 11" id="KW-1133">Transmembrane helix</keyword>
<evidence type="ECO:0000256" key="3">
    <source>
        <dbReference type="ARBA" id="ARBA00022502"/>
    </source>
</evidence>
<dbReference type="AlphaFoldDB" id="A0A1Y1KSL0"/>
<evidence type="ECO:0000256" key="2">
    <source>
        <dbReference type="ARBA" id="ARBA00004687"/>
    </source>
</evidence>
<keyword evidence="9 11" id="KW-0472">Membrane</keyword>
<reference evidence="14" key="3">
    <citation type="submission" date="2019-08" db="EMBL/GenBank/DDBJ databases">
        <authorList>
            <consortium name="Photinus pyralis genome working group"/>
            <person name="Fallon T.R."/>
            <person name="Sander Lower S.E."/>
            <person name="Weng J.-K."/>
        </authorList>
    </citation>
    <scope>NUCLEOTIDE SEQUENCE</scope>
    <source>
        <strain evidence="14">1611_PpyrPB1</strain>
        <tissue evidence="14">Whole body</tissue>
    </source>
</reference>
<evidence type="ECO:0000256" key="1">
    <source>
        <dbReference type="ARBA" id="ARBA00004477"/>
    </source>
</evidence>
<protein>
    <recommendedName>
        <fullName evidence="11">Mannosyltransferase</fullName>
        <ecNumber evidence="11">2.4.1.-</ecNumber>
    </recommendedName>
</protein>
<dbReference type="Pfam" id="PF03901">
    <property type="entry name" value="Glyco_transf_22"/>
    <property type="match status" value="1"/>
</dbReference>
<evidence type="ECO:0000256" key="10">
    <source>
        <dbReference type="ARBA" id="ARBA00038466"/>
    </source>
</evidence>
<comment type="similarity">
    <text evidence="10">Belongs to the glycosyltransferase 22 family. PIGZ subfamily.</text>
</comment>
<accession>A0A1Y1KSL0</accession>
<sequence>MPLKHVAQLPKSYLLCAFLRVFLTCLPQTGYIHPDEYFQSIEPLAEKSLNVKVNKPWEFNVTFPLRSVTPLYFTTGLSFQILKLVDTFLTYQFDVSLATPYFTILFPRLLMTGLSFAVDWSLYRICLANSEKCKSRCLILSTSYVTLVYATRTFSNVIELLLFALLLYYVAESLIFSNINIRQREYINKRYKAAETLGEKAKFHKLRLYLENDSLRSYFTIATIVTVGFFNRPTFVAYAISPVFFWLYRGIGFKSIVSLQFHLRTVVFVASTVPTVVFFVVVDSFFYGYLTWGEIGMLEVSINNFVVTPWNFVKYNINAENLAEHGVHPRWLNMLVNVPLLFGVLAFLCYSNLVELLRSIWQCKYHHLPSVRSIRGLMTASILFPLALLSFVPHQEPRFLLPLILPLVYLYGPSIWPEQVDVVVKPTDGYKPGESRRREPNSLLKVWLGANFLLAIFYGFVHQGGVFGFVSRLNREMRTTDDNINYEVFTSHIYSIPHSLLHEELGEHRSPYERVKRVTLHEKGSTDLMKVLRLVRTALYARKAKTSHFRYRLFLVIPESLSDVLMYYLAQDEYVNLSVIETVQFFPHVSTEAMPEIFGVDFMSRPTESILKFLNGFSLTRFELQLND</sequence>
<feature type="transmembrane region" description="Helical" evidence="11">
    <location>
        <begin position="265"/>
        <end position="289"/>
    </location>
</feature>
<feature type="transmembrane region" description="Helical" evidence="11">
    <location>
        <begin position="160"/>
        <end position="181"/>
    </location>
</feature>
<evidence type="ECO:0000256" key="5">
    <source>
        <dbReference type="ARBA" id="ARBA00022679"/>
    </source>
</evidence>
<dbReference type="EMBL" id="VVIM01000011">
    <property type="protein sequence ID" value="KAB0791071.1"/>
    <property type="molecule type" value="Genomic_DNA"/>
</dbReference>
<dbReference type="GO" id="GO:0006506">
    <property type="term" value="P:GPI anchor biosynthetic process"/>
    <property type="evidence" value="ECO:0007669"/>
    <property type="project" value="UniProtKB-KW"/>
</dbReference>
<feature type="transmembrane region" description="Helical" evidence="11">
    <location>
        <begin position="215"/>
        <end position="230"/>
    </location>
</feature>
<feature type="chain" id="PRO_5033289628" description="Mannosyltransferase" evidence="12">
    <location>
        <begin position="25"/>
        <end position="628"/>
    </location>
</feature>
<dbReference type="FunCoup" id="A0A1Y1KSL0">
    <property type="interactions" value="137"/>
</dbReference>
<organism evidence="13">
    <name type="scientific">Photinus pyralis</name>
    <name type="common">Common eastern firefly</name>
    <name type="synonym">Lampyris pyralis</name>
    <dbReference type="NCBI Taxonomy" id="7054"/>
    <lineage>
        <taxon>Eukaryota</taxon>
        <taxon>Metazoa</taxon>
        <taxon>Ecdysozoa</taxon>
        <taxon>Arthropoda</taxon>
        <taxon>Hexapoda</taxon>
        <taxon>Insecta</taxon>
        <taxon>Pterygota</taxon>
        <taxon>Neoptera</taxon>
        <taxon>Endopterygota</taxon>
        <taxon>Coleoptera</taxon>
        <taxon>Polyphaga</taxon>
        <taxon>Elateriformia</taxon>
        <taxon>Elateroidea</taxon>
        <taxon>Lampyridae</taxon>
        <taxon>Lampyrinae</taxon>
        <taxon>Photinus</taxon>
    </lineage>
</organism>
<dbReference type="OrthoDB" id="10066429at2759"/>
<dbReference type="GO" id="GO:0000026">
    <property type="term" value="F:alpha-1,2-mannosyltransferase activity"/>
    <property type="evidence" value="ECO:0007669"/>
    <property type="project" value="TreeGrafter"/>
</dbReference>
<feature type="transmembrane region" description="Helical" evidence="11">
    <location>
        <begin position="446"/>
        <end position="470"/>
    </location>
</feature>
<evidence type="ECO:0000313" key="13">
    <source>
        <dbReference type="EMBL" id="JAV61857.1"/>
    </source>
</evidence>
<keyword evidence="4 11" id="KW-0328">Glycosyltransferase</keyword>
<dbReference type="EMBL" id="GEZM01081139">
    <property type="protein sequence ID" value="JAV61857.1"/>
    <property type="molecule type" value="Transcribed_RNA"/>
</dbReference>
<comment type="subcellular location">
    <subcellularLocation>
        <location evidence="1 11">Endoplasmic reticulum membrane</location>
        <topology evidence="1 11">Multi-pass membrane protein</topology>
    </subcellularLocation>
</comment>
<reference evidence="13" key="1">
    <citation type="journal article" date="2016" name="Sci. Rep.">
        <title>Molecular characterization of firefly nuptial gifts: a multi-omics approach sheds light on postcopulatory sexual selection.</title>
        <authorList>
            <person name="Al-Wathiqui N."/>
            <person name="Fallon T.R."/>
            <person name="South A."/>
            <person name="Weng J.K."/>
            <person name="Lewis S.M."/>
        </authorList>
    </citation>
    <scope>NUCLEOTIDE SEQUENCE</scope>
</reference>
<comment type="pathway">
    <text evidence="2">Glycolipid biosynthesis; glycosylphosphatidylinositol-anchor biosynthesis.</text>
</comment>
<feature type="transmembrane region" description="Helical" evidence="11">
    <location>
        <begin position="373"/>
        <end position="392"/>
    </location>
</feature>
<dbReference type="PANTHER" id="PTHR22760:SF3">
    <property type="entry name" value="GPI MANNOSYLTRANSFERASE 4"/>
    <property type="match status" value="1"/>
</dbReference>
<evidence type="ECO:0000256" key="12">
    <source>
        <dbReference type="SAM" id="SignalP"/>
    </source>
</evidence>
<dbReference type="EC" id="2.4.1.-" evidence="11"/>
<reference evidence="14 15" key="2">
    <citation type="journal article" date="2018" name="Elife">
        <title>Firefly genomes illuminate parallel origins of bioluminescence in beetles.</title>
        <authorList>
            <person name="Fallon T.R."/>
            <person name="Lower S.E."/>
            <person name="Chang C.H."/>
            <person name="Bessho-Uehara M."/>
            <person name="Martin G.J."/>
            <person name="Bewick A.J."/>
            <person name="Behringer M."/>
            <person name="Debat H.J."/>
            <person name="Wong I."/>
            <person name="Day J.C."/>
            <person name="Suvorov A."/>
            <person name="Silva C.J."/>
            <person name="Stanger-Hall K.F."/>
            <person name="Hall D.W."/>
            <person name="Schmitz R.J."/>
            <person name="Nelson D.R."/>
            <person name="Lewis S.M."/>
            <person name="Shigenobu S."/>
            <person name="Bybee S.M."/>
            <person name="Larracuente A.M."/>
            <person name="Oba Y."/>
            <person name="Weng J.K."/>
        </authorList>
    </citation>
    <scope>NUCLEOTIDE SEQUENCE [LARGE SCALE GENOMIC DNA]</scope>
    <source>
        <strain evidence="14">1611_PpyrPB1</strain>
        <tissue evidence="14">Whole body</tissue>
    </source>
</reference>
<feature type="transmembrane region" description="Helical" evidence="11">
    <location>
        <begin position="334"/>
        <end position="353"/>
    </location>
</feature>
<evidence type="ECO:0000313" key="15">
    <source>
        <dbReference type="Proteomes" id="UP000327044"/>
    </source>
</evidence>
<dbReference type="InterPro" id="IPR005599">
    <property type="entry name" value="GPI_mannosylTrfase"/>
</dbReference>
<evidence type="ECO:0000256" key="11">
    <source>
        <dbReference type="RuleBase" id="RU363075"/>
    </source>
</evidence>
<feature type="signal peptide" evidence="12">
    <location>
        <begin position="1"/>
        <end position="24"/>
    </location>
</feature>
<evidence type="ECO:0000256" key="6">
    <source>
        <dbReference type="ARBA" id="ARBA00022692"/>
    </source>
</evidence>
<dbReference type="InParanoid" id="A0A1Y1KSL0"/>
<dbReference type="PANTHER" id="PTHR22760">
    <property type="entry name" value="GLYCOSYLTRANSFERASE"/>
    <property type="match status" value="1"/>
</dbReference>
<keyword evidence="6 11" id="KW-0812">Transmembrane</keyword>
<proteinExistence type="inferred from homology"/>